<dbReference type="Proteomes" id="UP000094412">
    <property type="component" value="Unassembled WGS sequence"/>
</dbReference>
<evidence type="ECO:0000256" key="2">
    <source>
        <dbReference type="ARBA" id="ARBA00010072"/>
    </source>
</evidence>
<feature type="transmembrane region" description="Helical" evidence="9">
    <location>
        <begin position="201"/>
        <end position="222"/>
    </location>
</feature>
<keyword evidence="7 9" id="KW-1133">Transmembrane helix</keyword>
<evidence type="ECO:0000256" key="9">
    <source>
        <dbReference type="RuleBase" id="RU363032"/>
    </source>
</evidence>
<evidence type="ECO:0000313" key="12">
    <source>
        <dbReference type="Proteomes" id="UP000094412"/>
    </source>
</evidence>
<comment type="similarity">
    <text evidence="2">Belongs to the binding-protein-dependent transport system permease family. HisMQ subfamily.</text>
</comment>
<organism evidence="11 12">
    <name type="scientific">Mesorhizobium hungaricum</name>
    <dbReference type="NCBI Taxonomy" id="1566387"/>
    <lineage>
        <taxon>Bacteria</taxon>
        <taxon>Pseudomonadati</taxon>
        <taxon>Pseudomonadota</taxon>
        <taxon>Alphaproteobacteria</taxon>
        <taxon>Hyphomicrobiales</taxon>
        <taxon>Phyllobacteriaceae</taxon>
        <taxon>Mesorhizobium</taxon>
    </lineage>
</organism>
<name>A0A1C2DYS9_9HYPH</name>
<evidence type="ECO:0000256" key="4">
    <source>
        <dbReference type="ARBA" id="ARBA00022475"/>
    </source>
</evidence>
<keyword evidence="6 9" id="KW-0812">Transmembrane</keyword>
<accession>A0A1C2DYS9</accession>
<evidence type="ECO:0000256" key="6">
    <source>
        <dbReference type="ARBA" id="ARBA00022692"/>
    </source>
</evidence>
<dbReference type="RefSeq" id="WP_024923612.1">
    <property type="nucleotide sequence ID" value="NZ_MDEO01000030.1"/>
</dbReference>
<dbReference type="InterPro" id="IPR010065">
    <property type="entry name" value="AA_ABC_transptr_permease_3TM"/>
</dbReference>
<feature type="domain" description="ABC transmembrane type-1" evidence="10">
    <location>
        <begin position="22"/>
        <end position="215"/>
    </location>
</feature>
<keyword evidence="5" id="KW-0997">Cell inner membrane</keyword>
<protein>
    <submittedName>
        <fullName evidence="11">ABC transporter permease</fullName>
    </submittedName>
</protein>
<sequence>MNFLDLLAFGPTGWGDELARGAAMTLVIAALGFAGGLVVGLPIAAARLSSSLLLRSISGVYVTVVRGVPELLVIYLLFFGGGHFYRYVADALGYSGAVAADAFSAGVLAVILICAAYSAEVFRGAFQAIPKGQIEAASAFGMRRSTLFCHIKLPQMLRYALPSISNVWQLVLKDTALVSVTGLVELMRTIDVAAGSTRSPFLFYMVAILIFLVFTAISNKAFDSAERHFSRSVVGGYGK</sequence>
<dbReference type="EMBL" id="MDEO01000030">
    <property type="protein sequence ID" value="OCX19920.1"/>
    <property type="molecule type" value="Genomic_DNA"/>
</dbReference>
<comment type="subcellular location">
    <subcellularLocation>
        <location evidence="1">Cell inner membrane</location>
        <topology evidence="1">Multi-pass membrane protein</topology>
    </subcellularLocation>
    <subcellularLocation>
        <location evidence="9">Cell membrane</location>
        <topology evidence="9">Multi-pass membrane protein</topology>
    </subcellularLocation>
</comment>
<dbReference type="AlphaFoldDB" id="A0A1C2DYS9"/>
<keyword evidence="4" id="KW-1003">Cell membrane</keyword>
<keyword evidence="3 9" id="KW-0813">Transport</keyword>
<dbReference type="STRING" id="1566387.QV13_09975"/>
<evidence type="ECO:0000256" key="7">
    <source>
        <dbReference type="ARBA" id="ARBA00022989"/>
    </source>
</evidence>
<evidence type="ECO:0000256" key="3">
    <source>
        <dbReference type="ARBA" id="ARBA00022448"/>
    </source>
</evidence>
<gene>
    <name evidence="11" type="ORF">QV13_09975</name>
</gene>
<evidence type="ECO:0000259" key="10">
    <source>
        <dbReference type="PROSITE" id="PS50928"/>
    </source>
</evidence>
<dbReference type="PROSITE" id="PS50928">
    <property type="entry name" value="ABC_TM1"/>
    <property type="match status" value="1"/>
</dbReference>
<feature type="transmembrane region" description="Helical" evidence="9">
    <location>
        <begin position="20"/>
        <end position="46"/>
    </location>
</feature>
<dbReference type="PANTHER" id="PTHR30133">
    <property type="entry name" value="CATIONIC AMINO ACID TRANSPORTER, MEMBRANE COMPONENT"/>
    <property type="match status" value="1"/>
</dbReference>
<dbReference type="GO" id="GO:0022857">
    <property type="term" value="F:transmembrane transporter activity"/>
    <property type="evidence" value="ECO:0007669"/>
    <property type="project" value="InterPro"/>
</dbReference>
<evidence type="ECO:0000313" key="11">
    <source>
        <dbReference type="EMBL" id="OCX19920.1"/>
    </source>
</evidence>
<keyword evidence="12" id="KW-1185">Reference proteome</keyword>
<dbReference type="NCBIfam" id="TIGR01726">
    <property type="entry name" value="HEQRo_perm_3TM"/>
    <property type="match status" value="1"/>
</dbReference>
<dbReference type="Pfam" id="PF00528">
    <property type="entry name" value="BPD_transp_1"/>
    <property type="match status" value="1"/>
</dbReference>
<keyword evidence="8 9" id="KW-0472">Membrane</keyword>
<dbReference type="GO" id="GO:0043190">
    <property type="term" value="C:ATP-binding cassette (ABC) transporter complex"/>
    <property type="evidence" value="ECO:0007669"/>
    <property type="project" value="InterPro"/>
</dbReference>
<evidence type="ECO:0000256" key="8">
    <source>
        <dbReference type="ARBA" id="ARBA00023136"/>
    </source>
</evidence>
<evidence type="ECO:0000256" key="5">
    <source>
        <dbReference type="ARBA" id="ARBA00022519"/>
    </source>
</evidence>
<dbReference type="CDD" id="cd06261">
    <property type="entry name" value="TM_PBP2"/>
    <property type="match status" value="1"/>
</dbReference>
<feature type="transmembrane region" description="Helical" evidence="9">
    <location>
        <begin position="91"/>
        <end position="117"/>
    </location>
</feature>
<dbReference type="InterPro" id="IPR051613">
    <property type="entry name" value="ABC_transp_permease_HisMQ"/>
</dbReference>
<proteinExistence type="inferred from homology"/>
<dbReference type="SUPFAM" id="SSF161098">
    <property type="entry name" value="MetI-like"/>
    <property type="match status" value="1"/>
</dbReference>
<dbReference type="Gene3D" id="1.10.3720.10">
    <property type="entry name" value="MetI-like"/>
    <property type="match status" value="1"/>
</dbReference>
<evidence type="ECO:0000256" key="1">
    <source>
        <dbReference type="ARBA" id="ARBA00004429"/>
    </source>
</evidence>
<dbReference type="OrthoDB" id="9815029at2"/>
<feature type="transmembrane region" description="Helical" evidence="9">
    <location>
        <begin position="58"/>
        <end position="79"/>
    </location>
</feature>
<dbReference type="InterPro" id="IPR035906">
    <property type="entry name" value="MetI-like_sf"/>
</dbReference>
<comment type="caution">
    <text evidence="11">The sequence shown here is derived from an EMBL/GenBank/DDBJ whole genome shotgun (WGS) entry which is preliminary data.</text>
</comment>
<reference evidence="11 12" key="1">
    <citation type="submission" date="2016-08" db="EMBL/GenBank/DDBJ databases">
        <title>Whole genome sequence of Mesorhizobium sp. strain UASWS1009 isolated from industrial sewage.</title>
        <authorList>
            <person name="Crovadore J."/>
            <person name="Calmin G."/>
            <person name="Chablais R."/>
            <person name="Cochard B."/>
            <person name="Lefort F."/>
        </authorList>
    </citation>
    <scope>NUCLEOTIDE SEQUENCE [LARGE SCALE GENOMIC DNA]</scope>
    <source>
        <strain evidence="11 12">UASWS1009</strain>
    </source>
</reference>
<dbReference type="InterPro" id="IPR000515">
    <property type="entry name" value="MetI-like"/>
</dbReference>